<dbReference type="InterPro" id="IPR036388">
    <property type="entry name" value="WH-like_DNA-bd_sf"/>
</dbReference>
<dbReference type="SMART" id="SM00421">
    <property type="entry name" value="HTH_LUXR"/>
    <property type="match status" value="1"/>
</dbReference>
<dbReference type="InterPro" id="IPR016032">
    <property type="entry name" value="Sig_transdc_resp-reg_C-effctor"/>
</dbReference>
<evidence type="ECO:0000256" key="2">
    <source>
        <dbReference type="ARBA" id="ARBA00023125"/>
    </source>
</evidence>
<evidence type="ECO:0000256" key="3">
    <source>
        <dbReference type="ARBA" id="ARBA00023163"/>
    </source>
</evidence>
<keyword evidence="6" id="KW-1185">Reference proteome</keyword>
<dbReference type="RefSeq" id="WP_183832149.1">
    <property type="nucleotide sequence ID" value="NZ_JACHEU010000003.1"/>
</dbReference>
<dbReference type="EMBL" id="JACHEU010000003">
    <property type="protein sequence ID" value="MBB6013963.1"/>
    <property type="molecule type" value="Genomic_DNA"/>
</dbReference>
<keyword evidence="2 5" id="KW-0238">DNA-binding</keyword>
<evidence type="ECO:0000313" key="5">
    <source>
        <dbReference type="EMBL" id="MBB6013963.1"/>
    </source>
</evidence>
<feature type="domain" description="HTH luxR-type" evidence="4">
    <location>
        <begin position="316"/>
        <end position="381"/>
    </location>
</feature>
<dbReference type="SUPFAM" id="SSF46894">
    <property type="entry name" value="C-terminal effector domain of the bipartite response regulators"/>
    <property type="match status" value="1"/>
</dbReference>
<dbReference type="GO" id="GO:0003677">
    <property type="term" value="F:DNA binding"/>
    <property type="evidence" value="ECO:0007669"/>
    <property type="project" value="UniProtKB-KW"/>
</dbReference>
<dbReference type="PANTHER" id="PTHR44688:SF16">
    <property type="entry name" value="DNA-BINDING TRANSCRIPTIONAL ACTIVATOR DEVR_DOSR"/>
    <property type="match status" value="1"/>
</dbReference>
<dbReference type="Pfam" id="PF00196">
    <property type="entry name" value="GerE"/>
    <property type="match status" value="1"/>
</dbReference>
<reference evidence="5 6" key="1">
    <citation type="submission" date="2020-08" db="EMBL/GenBank/DDBJ databases">
        <title>Genomic Encyclopedia of Type Strains, Phase IV (KMG-IV): sequencing the most valuable type-strain genomes for metagenomic binning, comparative biology and taxonomic classification.</title>
        <authorList>
            <person name="Goeker M."/>
        </authorList>
    </citation>
    <scope>NUCLEOTIDE SEQUENCE [LARGE SCALE GENOMIC DNA]</scope>
    <source>
        <strain evidence="5 6">DSM 11099</strain>
    </source>
</reference>
<keyword evidence="3" id="KW-0804">Transcription</keyword>
<dbReference type="InterPro" id="IPR000792">
    <property type="entry name" value="Tscrpt_reg_LuxR_C"/>
</dbReference>
<comment type="caution">
    <text evidence="5">The sequence shown here is derived from an EMBL/GenBank/DDBJ whole genome shotgun (WGS) entry which is preliminary data.</text>
</comment>
<evidence type="ECO:0000313" key="6">
    <source>
        <dbReference type="Proteomes" id="UP000533306"/>
    </source>
</evidence>
<accession>A0A7W9S6K5</accession>
<gene>
    <name evidence="5" type="ORF">HNR59_003357</name>
</gene>
<name>A0A7W9S6K5_9HYPH</name>
<evidence type="ECO:0000259" key="4">
    <source>
        <dbReference type="PROSITE" id="PS50043"/>
    </source>
</evidence>
<dbReference type="Proteomes" id="UP000533306">
    <property type="component" value="Unassembled WGS sequence"/>
</dbReference>
<protein>
    <submittedName>
        <fullName evidence="5">DNA-binding CsgD family transcriptional regulator</fullName>
    </submittedName>
</protein>
<dbReference type="AlphaFoldDB" id="A0A7W9S6K5"/>
<dbReference type="Gene3D" id="1.10.10.10">
    <property type="entry name" value="Winged helix-like DNA-binding domain superfamily/Winged helix DNA-binding domain"/>
    <property type="match status" value="1"/>
</dbReference>
<dbReference type="PROSITE" id="PS50043">
    <property type="entry name" value="HTH_LUXR_2"/>
    <property type="match status" value="1"/>
</dbReference>
<organism evidence="5 6">
    <name type="scientific">Aquamicrobium lusatiense</name>
    <dbReference type="NCBI Taxonomy" id="89772"/>
    <lineage>
        <taxon>Bacteria</taxon>
        <taxon>Pseudomonadati</taxon>
        <taxon>Pseudomonadota</taxon>
        <taxon>Alphaproteobacteria</taxon>
        <taxon>Hyphomicrobiales</taxon>
        <taxon>Phyllobacteriaceae</taxon>
        <taxon>Aquamicrobium</taxon>
    </lineage>
</organism>
<evidence type="ECO:0000256" key="1">
    <source>
        <dbReference type="ARBA" id="ARBA00023015"/>
    </source>
</evidence>
<proteinExistence type="predicted"/>
<sequence length="398" mass="43169">MSPYISPEKLSGLIGQIYDCALDPERWPQAMQAICEELNLRTGVISIIDMMRGEPLLASTTGFSPQWLERLPEFSDGLIGLWGGERAVRNLPLEEPAVLSRVNPSGVSQDSEDGFHLGFNRPQGFVDAIAVGLTRDDTMLGTIGFNRHEDFGLIGPRETEVMRLLLPHLQRSVAISRVLEIRRIETDAIRLVLNSLSVPVFVVGSGFQLRFANDSGEALATQKKIVSIQGGCARFDNAQAQRRLAALMQSFMQEPVNKSEEPFGTAFRDQEHKPWVVHLLPLSSRVAGHIGSGGDQIFALLLSGPSPADSAASLEALALLYDLTVAETRVFRLLCAGVSSGRIAEELGAAPSTIKTHTLRIYEKTGLHRQSDLVALAGSLAPVRPVGDESGGTGRLRS</sequence>
<dbReference type="CDD" id="cd06170">
    <property type="entry name" value="LuxR_C_like"/>
    <property type="match status" value="1"/>
</dbReference>
<keyword evidence="1" id="KW-0805">Transcription regulation</keyword>
<dbReference type="PRINTS" id="PR00038">
    <property type="entry name" value="HTHLUXR"/>
</dbReference>
<dbReference type="PANTHER" id="PTHR44688">
    <property type="entry name" value="DNA-BINDING TRANSCRIPTIONAL ACTIVATOR DEVR_DOSR"/>
    <property type="match status" value="1"/>
</dbReference>
<dbReference type="GO" id="GO:0006355">
    <property type="term" value="P:regulation of DNA-templated transcription"/>
    <property type="evidence" value="ECO:0007669"/>
    <property type="project" value="InterPro"/>
</dbReference>